<dbReference type="Pfam" id="PF12728">
    <property type="entry name" value="HTH_17"/>
    <property type="match status" value="1"/>
</dbReference>
<dbReference type="STRING" id="1299998.AUL39_08640"/>
<accession>A0A100YU55</accession>
<dbReference type="EMBL" id="LOJF01000011">
    <property type="protein sequence ID" value="KUH57756.1"/>
    <property type="molecule type" value="Genomic_DNA"/>
</dbReference>
<organism evidence="2 3">
    <name type="scientific">Tractidigestivibacter scatoligenes</name>
    <name type="common">Olsenella scatoligenes</name>
    <dbReference type="NCBI Taxonomy" id="1299998"/>
    <lineage>
        <taxon>Bacteria</taxon>
        <taxon>Bacillati</taxon>
        <taxon>Actinomycetota</taxon>
        <taxon>Coriobacteriia</taxon>
        <taxon>Coriobacteriales</taxon>
        <taxon>Atopobiaceae</taxon>
        <taxon>Tractidigestivibacter</taxon>
    </lineage>
</organism>
<dbReference type="Proteomes" id="UP000054078">
    <property type="component" value="Unassembled WGS sequence"/>
</dbReference>
<protein>
    <recommendedName>
        <fullName evidence="1">Helix-turn-helix domain-containing protein</fullName>
    </recommendedName>
</protein>
<name>A0A100YU55_TRASO</name>
<dbReference type="RefSeq" id="WP_059055378.1">
    <property type="nucleotide sequence ID" value="NZ_LOJF01000011.1"/>
</dbReference>
<evidence type="ECO:0000259" key="1">
    <source>
        <dbReference type="Pfam" id="PF12728"/>
    </source>
</evidence>
<sequence>MRQTTSSRGIKGSRSAVLYKEYYSVEEVSRLLHISERTIRELAHREDDPLPFRILFGQQRNCFIHREDLMDWLESNSQLVRDAAKKQTGQA</sequence>
<dbReference type="InterPro" id="IPR041657">
    <property type="entry name" value="HTH_17"/>
</dbReference>
<feature type="domain" description="Helix-turn-helix" evidence="1">
    <location>
        <begin position="22"/>
        <end position="77"/>
    </location>
</feature>
<keyword evidence="3" id="KW-1185">Reference proteome</keyword>
<gene>
    <name evidence="2" type="ORF">AUL39_08640</name>
</gene>
<evidence type="ECO:0000313" key="3">
    <source>
        <dbReference type="Proteomes" id="UP000054078"/>
    </source>
</evidence>
<proteinExistence type="predicted"/>
<evidence type="ECO:0000313" key="2">
    <source>
        <dbReference type="EMBL" id="KUH57756.1"/>
    </source>
</evidence>
<dbReference type="AlphaFoldDB" id="A0A100YU55"/>
<reference evidence="2 3" key="1">
    <citation type="submission" date="2015-12" db="EMBL/GenBank/DDBJ databases">
        <title>Draft Genome Sequence of Olsenella scatoligenes SK9K4T; a Producer of 3-Methylindole- (skatole) and 4-Methylphenol- (p-cresol) Isolated from Pig Feces.</title>
        <authorList>
            <person name="Li X."/>
            <person name="Borg B."/>
            <person name="Canibe N."/>
        </authorList>
    </citation>
    <scope>NUCLEOTIDE SEQUENCE [LARGE SCALE GENOMIC DNA]</scope>
    <source>
        <strain evidence="2 3">SK9K4</strain>
    </source>
</reference>
<comment type="caution">
    <text evidence="2">The sequence shown here is derived from an EMBL/GenBank/DDBJ whole genome shotgun (WGS) entry which is preliminary data.</text>
</comment>
<dbReference type="OrthoDB" id="3192807at2"/>